<evidence type="ECO:0008006" key="9">
    <source>
        <dbReference type="Google" id="ProtNLM"/>
    </source>
</evidence>
<dbReference type="Gene3D" id="1.20.1250.20">
    <property type="entry name" value="MFS general substrate transporter like domains"/>
    <property type="match status" value="2"/>
</dbReference>
<name>A0ABR3FAN3_9AGAR</name>
<keyword evidence="4 6" id="KW-1133">Transmembrane helix</keyword>
<comment type="subcellular location">
    <subcellularLocation>
        <location evidence="1">Membrane</location>
        <topology evidence="1">Multi-pass membrane protein</topology>
    </subcellularLocation>
</comment>
<evidence type="ECO:0000256" key="5">
    <source>
        <dbReference type="ARBA" id="ARBA00023136"/>
    </source>
</evidence>
<protein>
    <recommendedName>
        <fullName evidence="9">MFS general substrate transporter</fullName>
    </recommendedName>
</protein>
<feature type="transmembrane region" description="Helical" evidence="6">
    <location>
        <begin position="370"/>
        <end position="392"/>
    </location>
</feature>
<keyword evidence="5 6" id="KW-0472">Membrane</keyword>
<feature type="transmembrane region" description="Helical" evidence="6">
    <location>
        <begin position="85"/>
        <end position="102"/>
    </location>
</feature>
<feature type="transmembrane region" description="Helical" evidence="6">
    <location>
        <begin position="214"/>
        <end position="238"/>
    </location>
</feature>
<comment type="caution">
    <text evidence="7">The sequence shown here is derived from an EMBL/GenBank/DDBJ whole genome shotgun (WGS) entry which is preliminary data.</text>
</comment>
<feature type="transmembrane region" description="Helical" evidence="6">
    <location>
        <begin position="114"/>
        <end position="132"/>
    </location>
</feature>
<dbReference type="EMBL" id="JBAHYK010000642">
    <property type="protein sequence ID" value="KAL0572339.1"/>
    <property type="molecule type" value="Genomic_DNA"/>
</dbReference>
<gene>
    <name evidence="7" type="ORF">V5O48_009629</name>
</gene>
<evidence type="ECO:0000256" key="4">
    <source>
        <dbReference type="ARBA" id="ARBA00022989"/>
    </source>
</evidence>
<accession>A0ABR3FAN3</accession>
<dbReference type="PANTHER" id="PTHR43791">
    <property type="entry name" value="PERMEASE-RELATED"/>
    <property type="match status" value="1"/>
</dbReference>
<evidence type="ECO:0000256" key="3">
    <source>
        <dbReference type="ARBA" id="ARBA00022692"/>
    </source>
</evidence>
<evidence type="ECO:0000256" key="6">
    <source>
        <dbReference type="SAM" id="Phobius"/>
    </source>
</evidence>
<feature type="transmembrane region" description="Helical" evidence="6">
    <location>
        <begin position="144"/>
        <end position="166"/>
    </location>
</feature>
<dbReference type="InterPro" id="IPR011701">
    <property type="entry name" value="MFS"/>
</dbReference>
<reference evidence="7 8" key="1">
    <citation type="submission" date="2024-02" db="EMBL/GenBank/DDBJ databases">
        <title>A draft genome for the cacao thread blight pathogen Marasmius crinis-equi.</title>
        <authorList>
            <person name="Cohen S.P."/>
            <person name="Baruah I.K."/>
            <person name="Amoako-Attah I."/>
            <person name="Bukari Y."/>
            <person name="Meinhardt L.W."/>
            <person name="Bailey B.A."/>
        </authorList>
    </citation>
    <scope>NUCLEOTIDE SEQUENCE [LARGE SCALE GENOMIC DNA]</scope>
    <source>
        <strain evidence="7 8">GH-76</strain>
    </source>
</reference>
<evidence type="ECO:0000313" key="8">
    <source>
        <dbReference type="Proteomes" id="UP001465976"/>
    </source>
</evidence>
<evidence type="ECO:0000256" key="1">
    <source>
        <dbReference type="ARBA" id="ARBA00004141"/>
    </source>
</evidence>
<sequence>MSDEVKSNSSLSEGKNEKDFDVGGDLKHFDSGYEKVDEQKTLRYIDFRIIPILAVIYAFSIIDQVNLATARVAGMGTDLNLNVGSRYSIVSCIYFVPLILLYKRHEVQKRIAGFYLTSALIGGFSSVLSYALSQLDGRQGIAGWSWIFIIEGTITVGLGILGFLIIPDFPDRNNFLSEAQTAFVLRRIEEDRGDSVPDEVTAQKVLHHLSDWTLWVYGIMFACATIPGYMLAFFLPIILGGLDFNTTQSLLLTCPPFAASCFTAMFFAWISDRSKHRSGFIVMQCLVTITGGCMTAFADSIAVRYTGLNLLHVLWLPRVHSWNIGGANNVSSQSKRSVQSALTIAVGGLGGVIASTVFREQDSPKYVPGLWVTIGLQIVCILLTLLLSLHFYRKNRLAEQGRLSEPLEGKPGFRFTL</sequence>
<dbReference type="InterPro" id="IPR036259">
    <property type="entry name" value="MFS_trans_sf"/>
</dbReference>
<evidence type="ECO:0000313" key="7">
    <source>
        <dbReference type="EMBL" id="KAL0572339.1"/>
    </source>
</evidence>
<feature type="transmembrane region" description="Helical" evidence="6">
    <location>
        <begin position="45"/>
        <end position="65"/>
    </location>
</feature>
<dbReference type="PANTHER" id="PTHR43791:SF3">
    <property type="entry name" value="MAJOR FACILITATOR SUPERFAMILY (MFS) PROFILE DOMAIN-CONTAINING PROTEIN"/>
    <property type="match status" value="1"/>
</dbReference>
<keyword evidence="2" id="KW-0813">Transport</keyword>
<dbReference type="Proteomes" id="UP001465976">
    <property type="component" value="Unassembled WGS sequence"/>
</dbReference>
<proteinExistence type="predicted"/>
<evidence type="ECO:0000256" key="2">
    <source>
        <dbReference type="ARBA" id="ARBA00022448"/>
    </source>
</evidence>
<keyword evidence="3 6" id="KW-0812">Transmembrane</keyword>
<feature type="transmembrane region" description="Helical" evidence="6">
    <location>
        <begin position="250"/>
        <end position="270"/>
    </location>
</feature>
<keyword evidence="8" id="KW-1185">Reference proteome</keyword>
<organism evidence="7 8">
    <name type="scientific">Marasmius crinis-equi</name>
    <dbReference type="NCBI Taxonomy" id="585013"/>
    <lineage>
        <taxon>Eukaryota</taxon>
        <taxon>Fungi</taxon>
        <taxon>Dikarya</taxon>
        <taxon>Basidiomycota</taxon>
        <taxon>Agaricomycotina</taxon>
        <taxon>Agaricomycetes</taxon>
        <taxon>Agaricomycetidae</taxon>
        <taxon>Agaricales</taxon>
        <taxon>Marasmiineae</taxon>
        <taxon>Marasmiaceae</taxon>
        <taxon>Marasmius</taxon>
    </lineage>
</organism>
<dbReference type="Pfam" id="PF07690">
    <property type="entry name" value="MFS_1"/>
    <property type="match status" value="1"/>
</dbReference>
<dbReference type="SUPFAM" id="SSF103473">
    <property type="entry name" value="MFS general substrate transporter"/>
    <property type="match status" value="1"/>
</dbReference>